<organism evidence="1 2">
    <name type="scientific">Panagrolaimus sp. PS1159</name>
    <dbReference type="NCBI Taxonomy" id="55785"/>
    <lineage>
        <taxon>Eukaryota</taxon>
        <taxon>Metazoa</taxon>
        <taxon>Ecdysozoa</taxon>
        <taxon>Nematoda</taxon>
        <taxon>Chromadorea</taxon>
        <taxon>Rhabditida</taxon>
        <taxon>Tylenchina</taxon>
        <taxon>Panagrolaimomorpha</taxon>
        <taxon>Panagrolaimoidea</taxon>
        <taxon>Panagrolaimidae</taxon>
        <taxon>Panagrolaimus</taxon>
    </lineage>
</organism>
<accession>A0AC35F1S2</accession>
<dbReference type="Proteomes" id="UP000887580">
    <property type="component" value="Unplaced"/>
</dbReference>
<sequence>GYKGVVLVNILLDETRNWAKKNNLIPPRKPNQTLPWYCQSLIFRPSQRKFHAPRENNVEIVKISAPILVALNKPLINILDQVSEMHGEIPHLRMCNRIFELMEQHLESAISALVDEPNAFLTLNEFPKLILYDRLRDFNITEEPFFRSMLRSAALVGLHRLVDKMQIRIPASQGRMAFGVVDETGLLQYGQIFFQYTTNASLKYPSQHADRIIHTGPVMITKNPSVVAGDVRMFEGPVMITKNPSVVAGDVRMFEAVDLPCLYDLVDVVVFPQSGPRPHPDEMAGSDLDGSDLDGDEYSIFWDPQLFLEKNEPAFDFTSTAKNNAPGNDEEVKANFTELMAKFFKIYVSQDSIGTIANAHLANSDLYGINSEHCRNIALKHNQAVDFSKSGTVPDELTKNWEGGIPPEKVERFPNFMCKGSQASYKSNRLLGDLYVRVMEVREVIRVEEIASTDEKVKIDESVLLEGDAIYEAKAQAAYDEYRTLIGSICESYGIANEGQLFSSRFTALKKRISEKDDDNMSLFNTAHMIEQQLATIYARFRT</sequence>
<dbReference type="WBParaSite" id="PS1159_v2.g12972.t3">
    <property type="protein sequence ID" value="PS1159_v2.g12972.t3"/>
    <property type="gene ID" value="PS1159_v2.g12972"/>
</dbReference>
<reference evidence="2" key="1">
    <citation type="submission" date="2022-11" db="UniProtKB">
        <authorList>
            <consortium name="WormBaseParasite"/>
        </authorList>
    </citation>
    <scope>IDENTIFICATION</scope>
</reference>
<evidence type="ECO:0000313" key="2">
    <source>
        <dbReference type="WBParaSite" id="PS1159_v2.g12972.t3"/>
    </source>
</evidence>
<protein>
    <submittedName>
        <fullName evidence="2">RNA-dependent RNA polymerase</fullName>
    </submittedName>
</protein>
<evidence type="ECO:0000313" key="1">
    <source>
        <dbReference type="Proteomes" id="UP000887580"/>
    </source>
</evidence>
<proteinExistence type="predicted"/>
<name>A0AC35F1S2_9BILA</name>